<dbReference type="GO" id="GO:0022857">
    <property type="term" value="F:transmembrane transporter activity"/>
    <property type="evidence" value="ECO:0007669"/>
    <property type="project" value="InterPro"/>
</dbReference>
<reference evidence="3" key="1">
    <citation type="submission" date="2020-11" db="EMBL/GenBank/DDBJ databases">
        <title>Isolation and identification of active actinomycetes.</title>
        <authorList>
            <person name="Sun X."/>
        </authorList>
    </citation>
    <scope>NUCLEOTIDE SEQUENCE</scope>
    <source>
        <strain evidence="3">NEAU-A11</strain>
    </source>
</reference>
<evidence type="ECO:0000313" key="3">
    <source>
        <dbReference type="EMBL" id="MBG0561660.1"/>
    </source>
</evidence>
<dbReference type="PROSITE" id="PS50850">
    <property type="entry name" value="MFS"/>
    <property type="match status" value="1"/>
</dbReference>
<protein>
    <recommendedName>
        <fullName evidence="2">Major facilitator superfamily (MFS) profile domain-containing protein</fullName>
    </recommendedName>
</protein>
<keyword evidence="1" id="KW-1133">Transmembrane helix</keyword>
<dbReference type="EMBL" id="JADQTO010000004">
    <property type="protein sequence ID" value="MBG0561660.1"/>
    <property type="molecule type" value="Genomic_DNA"/>
</dbReference>
<feature type="transmembrane region" description="Helical" evidence="1">
    <location>
        <begin position="44"/>
        <end position="65"/>
    </location>
</feature>
<evidence type="ECO:0000313" key="4">
    <source>
        <dbReference type="Proteomes" id="UP000598146"/>
    </source>
</evidence>
<dbReference type="AlphaFoldDB" id="A0A931FWR6"/>
<keyword evidence="4" id="KW-1185">Reference proteome</keyword>
<feature type="domain" description="Major facilitator superfamily (MFS) profile" evidence="2">
    <location>
        <begin position="1"/>
        <end position="104"/>
    </location>
</feature>
<keyword evidence="1" id="KW-0472">Membrane</keyword>
<name>A0A931FWR6_9ACTN</name>
<feature type="transmembrane region" description="Helical" evidence="1">
    <location>
        <begin position="77"/>
        <end position="98"/>
    </location>
</feature>
<keyword evidence="1" id="KW-0812">Transmembrane</keyword>
<evidence type="ECO:0000259" key="2">
    <source>
        <dbReference type="PROSITE" id="PS50850"/>
    </source>
</evidence>
<proteinExistence type="predicted"/>
<dbReference type="InterPro" id="IPR020846">
    <property type="entry name" value="MFS_dom"/>
</dbReference>
<feature type="transmembrane region" description="Helical" evidence="1">
    <location>
        <begin position="12"/>
        <end position="32"/>
    </location>
</feature>
<dbReference type="Proteomes" id="UP000598146">
    <property type="component" value="Unassembled WGS sequence"/>
</dbReference>
<comment type="caution">
    <text evidence="3">The sequence shown here is derived from an EMBL/GenBank/DDBJ whole genome shotgun (WGS) entry which is preliminary data.</text>
</comment>
<evidence type="ECO:0000256" key="1">
    <source>
        <dbReference type="SAM" id="Phobius"/>
    </source>
</evidence>
<organism evidence="3 4">
    <name type="scientific">Actinoplanes aureus</name>
    <dbReference type="NCBI Taxonomy" id="2792083"/>
    <lineage>
        <taxon>Bacteria</taxon>
        <taxon>Bacillati</taxon>
        <taxon>Actinomycetota</taxon>
        <taxon>Actinomycetes</taxon>
        <taxon>Micromonosporales</taxon>
        <taxon>Micromonosporaceae</taxon>
        <taxon>Actinoplanes</taxon>
    </lineage>
</organism>
<sequence length="104" mass="11028">MTSDTARGTRAIAGFGTAVGVLLSAVLVFAVDVFEGRGWRDGEYVYLFVVFSVAALVLGGLLAVLPQWRSFGKGLAMGGLVGVLVILAGIVLFFFLLVRDGFVW</sequence>
<dbReference type="RefSeq" id="WP_196413470.1">
    <property type="nucleotide sequence ID" value="NZ_JADQTO010000004.1"/>
</dbReference>
<accession>A0A931FWR6</accession>
<gene>
    <name evidence="3" type="ORF">I4J89_09320</name>
</gene>